<feature type="signal peptide" evidence="1">
    <location>
        <begin position="1"/>
        <end position="18"/>
    </location>
</feature>
<organism evidence="3 4">
    <name type="scientific">Porphyromonas cangingivalis</name>
    <dbReference type="NCBI Taxonomy" id="36874"/>
    <lineage>
        <taxon>Bacteria</taxon>
        <taxon>Pseudomonadati</taxon>
        <taxon>Bacteroidota</taxon>
        <taxon>Bacteroidia</taxon>
        <taxon>Bacteroidales</taxon>
        <taxon>Porphyromonadaceae</taxon>
        <taxon>Porphyromonas</taxon>
    </lineage>
</organism>
<dbReference type="RefSeq" id="WP_025837348.1">
    <property type="nucleotide sequence ID" value="NZ_FUWL01000006.1"/>
</dbReference>
<gene>
    <name evidence="3" type="ORF">SAMN02745205_00948</name>
</gene>
<dbReference type="AlphaFoldDB" id="A0A1T4KZT5"/>
<reference evidence="3 4" key="1">
    <citation type="submission" date="2017-02" db="EMBL/GenBank/DDBJ databases">
        <authorList>
            <person name="Peterson S.W."/>
        </authorList>
    </citation>
    <scope>NUCLEOTIDE SEQUENCE [LARGE SCALE GENOMIC DNA]</scope>
    <source>
        <strain evidence="3 4">ATCC 700135</strain>
    </source>
</reference>
<dbReference type="EMBL" id="FUWL01000006">
    <property type="protein sequence ID" value="SJZ47994.1"/>
    <property type="molecule type" value="Genomic_DNA"/>
</dbReference>
<keyword evidence="1" id="KW-0732">Signal</keyword>
<evidence type="ECO:0000259" key="2">
    <source>
        <dbReference type="Pfam" id="PF13568"/>
    </source>
</evidence>
<dbReference type="InterPro" id="IPR025665">
    <property type="entry name" value="Beta-barrel_OMP_2"/>
</dbReference>
<accession>A0A1T4KZT5</accession>
<name>A0A1T4KZT5_PORCN</name>
<evidence type="ECO:0000256" key="1">
    <source>
        <dbReference type="SAM" id="SignalP"/>
    </source>
</evidence>
<evidence type="ECO:0000313" key="3">
    <source>
        <dbReference type="EMBL" id="SJZ47994.1"/>
    </source>
</evidence>
<feature type="chain" id="PRO_5010556908" evidence="1">
    <location>
        <begin position="19"/>
        <end position="216"/>
    </location>
</feature>
<evidence type="ECO:0000313" key="4">
    <source>
        <dbReference type="Proteomes" id="UP000189956"/>
    </source>
</evidence>
<dbReference type="Proteomes" id="UP000189956">
    <property type="component" value="Unassembled WGS sequence"/>
</dbReference>
<proteinExistence type="predicted"/>
<sequence length="216" mass="23497">MKKILTIAFALFCMTAVAQNRPTFIVQGGYQGANFTGDKDSKLHHGFRIGAAIDYAFVTSDTYDLSVQLGANYSMKGAGKNYFSIKGKTADAKTTLQYVDVPILLNSRFNLSDSFNAFVNFGSYLAYGLSAKESLAENIIGVDLQTKANLFKTGRTGSGDPVYKPFDYGVQVGAGVEMNKIMLGVGTQYGLTSVYKDSDNGNRKNISFYASVGYRF</sequence>
<protein>
    <submittedName>
        <fullName evidence="3">Outer membrane insertion C-terminal signal</fullName>
    </submittedName>
</protein>
<feature type="domain" description="Outer membrane protein beta-barrel" evidence="2">
    <location>
        <begin position="26"/>
        <end position="194"/>
    </location>
</feature>
<dbReference type="Pfam" id="PF13568">
    <property type="entry name" value="OMP_b-brl_2"/>
    <property type="match status" value="1"/>
</dbReference>